<accession>A0A9W9GMI5</accession>
<sequence>MTDPKSHSSKVASQSLYETEAYEGSSSLPQSRIMGCIWKLFKWPKRQKSEGEERLPLETFDRITLLQSLEGPQSGECRDDRKTNGLQERYVRFGIGGAGNKRK</sequence>
<keyword evidence="2" id="KW-1185">Reference proteome</keyword>
<dbReference type="RefSeq" id="XP_056518538.1">
    <property type="nucleotide sequence ID" value="XM_056668708.1"/>
</dbReference>
<organism evidence="1 2">
    <name type="scientific">Penicillium bovifimosum</name>
    <dbReference type="NCBI Taxonomy" id="126998"/>
    <lineage>
        <taxon>Eukaryota</taxon>
        <taxon>Fungi</taxon>
        <taxon>Dikarya</taxon>
        <taxon>Ascomycota</taxon>
        <taxon>Pezizomycotina</taxon>
        <taxon>Eurotiomycetes</taxon>
        <taxon>Eurotiomycetidae</taxon>
        <taxon>Eurotiales</taxon>
        <taxon>Aspergillaceae</taxon>
        <taxon>Penicillium</taxon>
    </lineage>
</organism>
<dbReference type="GeneID" id="81407878"/>
<evidence type="ECO:0000313" key="2">
    <source>
        <dbReference type="Proteomes" id="UP001149079"/>
    </source>
</evidence>
<protein>
    <submittedName>
        <fullName evidence="1">Uncharacterized protein</fullName>
    </submittedName>
</protein>
<reference evidence="1" key="2">
    <citation type="journal article" date="2023" name="IMA Fungus">
        <title>Comparative genomic study of the Penicillium genus elucidates a diverse pangenome and 15 lateral gene transfer events.</title>
        <authorList>
            <person name="Petersen C."/>
            <person name="Sorensen T."/>
            <person name="Nielsen M.R."/>
            <person name="Sondergaard T.E."/>
            <person name="Sorensen J.L."/>
            <person name="Fitzpatrick D.A."/>
            <person name="Frisvad J.C."/>
            <person name="Nielsen K.L."/>
        </authorList>
    </citation>
    <scope>NUCLEOTIDE SEQUENCE</scope>
    <source>
        <strain evidence="1">IBT 22155</strain>
    </source>
</reference>
<dbReference type="AlphaFoldDB" id="A0A9W9GMI5"/>
<dbReference type="Proteomes" id="UP001149079">
    <property type="component" value="Unassembled WGS sequence"/>
</dbReference>
<evidence type="ECO:0000313" key="1">
    <source>
        <dbReference type="EMBL" id="KAJ5124139.1"/>
    </source>
</evidence>
<dbReference type="OrthoDB" id="4300252at2759"/>
<reference evidence="1" key="1">
    <citation type="submission" date="2022-11" db="EMBL/GenBank/DDBJ databases">
        <authorList>
            <person name="Petersen C."/>
        </authorList>
    </citation>
    <scope>NUCLEOTIDE SEQUENCE</scope>
    <source>
        <strain evidence="1">IBT 22155</strain>
    </source>
</reference>
<proteinExistence type="predicted"/>
<gene>
    <name evidence="1" type="ORF">N7515_007964</name>
</gene>
<comment type="caution">
    <text evidence="1">The sequence shown here is derived from an EMBL/GenBank/DDBJ whole genome shotgun (WGS) entry which is preliminary data.</text>
</comment>
<name>A0A9W9GMI5_9EURO</name>
<dbReference type="EMBL" id="JAPQKL010000006">
    <property type="protein sequence ID" value="KAJ5124139.1"/>
    <property type="molecule type" value="Genomic_DNA"/>
</dbReference>